<dbReference type="PANTHER" id="PTHR30292">
    <property type="entry name" value="UNCHARACTERIZED PROTEIN YBGL-RELATED"/>
    <property type="match status" value="1"/>
</dbReference>
<comment type="function">
    <text evidence="1">Catalyzes the cleavage of 5-oxoproline to form L-glutamate coupled to the hydrolysis of ATP to ADP and inorganic phosphate.</text>
</comment>
<accession>A0ABN1GN15</accession>
<dbReference type="EC" id="3.5.2.9" evidence="1"/>
<reference evidence="2 3" key="1">
    <citation type="journal article" date="2019" name="Int. J. Syst. Evol. Microbiol.">
        <title>The Global Catalogue of Microorganisms (GCM) 10K type strain sequencing project: providing services to taxonomists for standard genome sequencing and annotation.</title>
        <authorList>
            <consortium name="The Broad Institute Genomics Platform"/>
            <consortium name="The Broad Institute Genome Sequencing Center for Infectious Disease"/>
            <person name="Wu L."/>
            <person name="Ma J."/>
        </authorList>
    </citation>
    <scope>NUCLEOTIDE SEQUENCE [LARGE SCALE GENOMIC DNA]</scope>
    <source>
        <strain evidence="2 3">JCM 15395</strain>
    </source>
</reference>
<keyword evidence="1" id="KW-0547">Nucleotide-binding</keyword>
<dbReference type="SUPFAM" id="SSF88713">
    <property type="entry name" value="Glycoside hydrolase/deacetylase"/>
    <property type="match status" value="1"/>
</dbReference>
<comment type="caution">
    <text evidence="2">The sequence shown here is derived from an EMBL/GenBank/DDBJ whole genome shotgun (WGS) entry which is preliminary data.</text>
</comment>
<evidence type="ECO:0000313" key="3">
    <source>
        <dbReference type="Proteomes" id="UP001500866"/>
    </source>
</evidence>
<dbReference type="EMBL" id="BAAADS010000025">
    <property type="protein sequence ID" value="GAA0614938.1"/>
    <property type="molecule type" value="Genomic_DNA"/>
</dbReference>
<comment type="subunit">
    <text evidence="1">Forms a complex composed of PxpA, PxpB and PxpC.</text>
</comment>
<evidence type="ECO:0000313" key="2">
    <source>
        <dbReference type="EMBL" id="GAA0614938.1"/>
    </source>
</evidence>
<comment type="similarity">
    <text evidence="1">Belongs to the LamB/PxpA family.</text>
</comment>
<dbReference type="NCBIfam" id="NF003816">
    <property type="entry name" value="PRK05406.1-5"/>
    <property type="match status" value="1"/>
</dbReference>
<comment type="catalytic activity">
    <reaction evidence="1">
        <text>5-oxo-L-proline + ATP + 2 H2O = L-glutamate + ADP + phosphate + H(+)</text>
        <dbReference type="Rhea" id="RHEA:10348"/>
        <dbReference type="ChEBI" id="CHEBI:15377"/>
        <dbReference type="ChEBI" id="CHEBI:15378"/>
        <dbReference type="ChEBI" id="CHEBI:29985"/>
        <dbReference type="ChEBI" id="CHEBI:30616"/>
        <dbReference type="ChEBI" id="CHEBI:43474"/>
        <dbReference type="ChEBI" id="CHEBI:58402"/>
        <dbReference type="ChEBI" id="CHEBI:456216"/>
        <dbReference type="EC" id="3.5.2.9"/>
    </reaction>
</comment>
<keyword evidence="1" id="KW-0378">Hydrolase</keyword>
<dbReference type="InterPro" id="IPR011330">
    <property type="entry name" value="Glyco_hydro/deAcase_b/a-brl"/>
</dbReference>
<dbReference type="InterPro" id="IPR005501">
    <property type="entry name" value="LamB/YcsF/PxpA-like"/>
</dbReference>
<evidence type="ECO:0000256" key="1">
    <source>
        <dbReference type="HAMAP-Rule" id="MF_00691"/>
    </source>
</evidence>
<dbReference type="Proteomes" id="UP001500866">
    <property type="component" value="Unassembled WGS sequence"/>
</dbReference>
<keyword evidence="1" id="KW-0067">ATP-binding</keyword>
<dbReference type="CDD" id="cd10787">
    <property type="entry name" value="LamB_YcsF_like"/>
    <property type="match status" value="1"/>
</dbReference>
<dbReference type="PANTHER" id="PTHR30292:SF0">
    <property type="entry name" value="5-OXOPROLINASE SUBUNIT A"/>
    <property type="match status" value="1"/>
</dbReference>
<dbReference type="Gene3D" id="3.20.20.370">
    <property type="entry name" value="Glycoside hydrolase/deacetylase"/>
    <property type="match status" value="1"/>
</dbReference>
<proteinExistence type="inferred from homology"/>
<keyword evidence="3" id="KW-1185">Reference proteome</keyword>
<dbReference type="Pfam" id="PF03746">
    <property type="entry name" value="LamB_YcsF"/>
    <property type="match status" value="1"/>
</dbReference>
<name>A0ABN1GN15_9BACI</name>
<protein>
    <recommendedName>
        <fullName evidence="1">5-oxoprolinase subunit A</fullName>
        <shortName evidence="1">5-OPase subunit A</shortName>
        <ecNumber evidence="1">3.5.2.9</ecNumber>
    </recommendedName>
    <alternativeName>
        <fullName evidence="1">5-oxoprolinase (ATP-hydrolyzing) subunit A</fullName>
    </alternativeName>
</protein>
<dbReference type="RefSeq" id="WP_343816183.1">
    <property type="nucleotide sequence ID" value="NZ_BAAADS010000025.1"/>
</dbReference>
<dbReference type="HAMAP" id="MF_00691">
    <property type="entry name" value="PxpA"/>
    <property type="match status" value="1"/>
</dbReference>
<organism evidence="2 3">
    <name type="scientific">Virgibacillus siamensis</name>
    <dbReference type="NCBI Taxonomy" id="480071"/>
    <lineage>
        <taxon>Bacteria</taxon>
        <taxon>Bacillati</taxon>
        <taxon>Bacillota</taxon>
        <taxon>Bacilli</taxon>
        <taxon>Bacillales</taxon>
        <taxon>Bacillaceae</taxon>
        <taxon>Virgibacillus</taxon>
    </lineage>
</organism>
<sequence length="255" mass="27530">MKIDINCDMGESFGVYNMGRDEEILDYITSANIACGFHAGDQSTMRKTVKMALEKDVGIGAHPGFPDLNGFGRRYIALSPEEIYELVIYQVGALQGFVKAEGAKMQHVKAHGALYNHAAKDKAVAESIAKAVYDLDPELILFGLAGGELVKAGENIGLPTASEVFADRTYQEDGSLTSRREKDALILDQEVASSQVVHMAKNGTVQSQQGTDISIQADTVCIHGDGIHALEFAQHINQKLASEAISVSKIGTFLR</sequence>
<dbReference type="NCBIfam" id="NF003814">
    <property type="entry name" value="PRK05406.1-3"/>
    <property type="match status" value="1"/>
</dbReference>
<gene>
    <name evidence="1 2" type="primary">pxpA</name>
    <name evidence="2" type="ORF">GCM10009001_35290</name>
</gene>